<feature type="non-terminal residue" evidence="1">
    <location>
        <position position="1"/>
    </location>
</feature>
<protein>
    <submittedName>
        <fullName evidence="1">Uncharacterized protein</fullName>
    </submittedName>
</protein>
<dbReference type="EMBL" id="CABIJS010000222">
    <property type="protein sequence ID" value="VUZ46943.1"/>
    <property type="molecule type" value="Genomic_DNA"/>
</dbReference>
<proteinExistence type="predicted"/>
<name>A0A564YK13_HYMDI</name>
<sequence length="109" mass="12828">IKSAIESGDQTEYEYVGDSNSDVVIKRTFSRPGFHVFYIPDNYPRGIPMWRYIGEDICAVTLVNFHPDTDTTLTRLFLRVIFTDCHYNNRPFPECFRTLDPIFHVYLQN</sequence>
<evidence type="ECO:0000313" key="1">
    <source>
        <dbReference type="EMBL" id="VUZ46943.1"/>
    </source>
</evidence>
<keyword evidence="2" id="KW-1185">Reference proteome</keyword>
<reference evidence="1 2" key="1">
    <citation type="submission" date="2019-07" db="EMBL/GenBank/DDBJ databases">
        <authorList>
            <person name="Jastrzebski P J."/>
            <person name="Paukszto L."/>
            <person name="Jastrzebski P J."/>
        </authorList>
    </citation>
    <scope>NUCLEOTIDE SEQUENCE [LARGE SCALE GENOMIC DNA]</scope>
    <source>
        <strain evidence="1 2">WMS-il1</strain>
    </source>
</reference>
<organism evidence="1 2">
    <name type="scientific">Hymenolepis diminuta</name>
    <name type="common">Rat tapeworm</name>
    <dbReference type="NCBI Taxonomy" id="6216"/>
    <lineage>
        <taxon>Eukaryota</taxon>
        <taxon>Metazoa</taxon>
        <taxon>Spiralia</taxon>
        <taxon>Lophotrochozoa</taxon>
        <taxon>Platyhelminthes</taxon>
        <taxon>Cestoda</taxon>
        <taxon>Eucestoda</taxon>
        <taxon>Cyclophyllidea</taxon>
        <taxon>Hymenolepididae</taxon>
        <taxon>Hymenolepis</taxon>
    </lineage>
</organism>
<accession>A0A564YK13</accession>
<feature type="non-terminal residue" evidence="1">
    <location>
        <position position="109"/>
    </location>
</feature>
<gene>
    <name evidence="1" type="ORF">WMSIL1_LOCUS6480</name>
</gene>
<evidence type="ECO:0000313" key="2">
    <source>
        <dbReference type="Proteomes" id="UP000321570"/>
    </source>
</evidence>
<dbReference type="Proteomes" id="UP000321570">
    <property type="component" value="Unassembled WGS sequence"/>
</dbReference>
<dbReference type="AlphaFoldDB" id="A0A564YK13"/>